<evidence type="ECO:0000313" key="2">
    <source>
        <dbReference type="EMBL" id="AJF63711.1"/>
    </source>
</evidence>
<keyword evidence="3" id="KW-1185">Reference proteome</keyword>
<dbReference type="AlphaFoldDB" id="A0A0B5HTD4"/>
<gene>
    <name evidence="2" type="ORF">SVTN_03805</name>
</gene>
<proteinExistence type="predicted"/>
<feature type="transmembrane region" description="Helical" evidence="1">
    <location>
        <begin position="20"/>
        <end position="50"/>
    </location>
</feature>
<dbReference type="KEGG" id="svt:SVTN_03805"/>
<organism evidence="2 3">
    <name type="scientific">Streptomyces vietnamensis</name>
    <dbReference type="NCBI Taxonomy" id="362257"/>
    <lineage>
        <taxon>Bacteria</taxon>
        <taxon>Bacillati</taxon>
        <taxon>Actinomycetota</taxon>
        <taxon>Actinomycetes</taxon>
        <taxon>Kitasatosporales</taxon>
        <taxon>Streptomycetaceae</taxon>
        <taxon>Streptomyces</taxon>
    </lineage>
</organism>
<reference evidence="2 3" key="1">
    <citation type="submission" date="2014-12" db="EMBL/GenBank/DDBJ databases">
        <title>Complete genome sequence of Streptomyces vietnamensis strain GIMV4.0001, a genetic manipulable producer of the benzoisochromanequinone antibiotic granaticin.</title>
        <authorList>
            <person name="Deng M.R."/>
            <person name="Guo J."/>
            <person name="Ma L.Y."/>
            <person name="Feng G.D."/>
            <person name="Mo C.Y."/>
            <person name="Zhu H.H."/>
        </authorList>
    </citation>
    <scope>NUCLEOTIDE SEQUENCE [LARGE SCALE GENOMIC DNA]</scope>
    <source>
        <strain evidence="3">GIMV4.0001</strain>
    </source>
</reference>
<protein>
    <submittedName>
        <fullName evidence="2">Uncharacterized protein</fullName>
    </submittedName>
</protein>
<evidence type="ECO:0000256" key="1">
    <source>
        <dbReference type="SAM" id="Phobius"/>
    </source>
</evidence>
<sequence length="162" mass="16387">METILTGNGRPGVRGVLEIVVWWAVLTAATVVFISSVSPVELVVGALAALGGAFAARRMRLAAGGRAKGGRGAVRALVALPGSVVRGLGVLTAAVVTDPAGALVRRVRLRRGTGAGWAGTLLGMSPDTCVIDVPRDDEVLVHALRPGAGPVEQAVARADGAR</sequence>
<keyword evidence="1" id="KW-1133">Transmembrane helix</keyword>
<name>A0A0B5HTD4_9ACTN</name>
<dbReference type="STRING" id="362257.SVTN_03805"/>
<dbReference type="HOGENOM" id="CLU_1634503_0_0_11"/>
<dbReference type="EMBL" id="CP010407">
    <property type="protein sequence ID" value="AJF63711.1"/>
    <property type="molecule type" value="Genomic_DNA"/>
</dbReference>
<dbReference type="Proteomes" id="UP000031774">
    <property type="component" value="Chromosome"/>
</dbReference>
<keyword evidence="1" id="KW-0472">Membrane</keyword>
<evidence type="ECO:0000313" key="3">
    <source>
        <dbReference type="Proteomes" id="UP000031774"/>
    </source>
</evidence>
<keyword evidence="1" id="KW-0812">Transmembrane</keyword>
<accession>A0A0B5HTD4</accession>